<sequence>MEFIREKVHHGHGSQIKRSQGRWGQNYAYH</sequence>
<protein>
    <submittedName>
        <fullName evidence="2">Uncharacterized protein</fullName>
    </submittedName>
</protein>
<dbReference type="EMBL" id="MLCB01000095">
    <property type="protein sequence ID" value="OJI94492.1"/>
    <property type="molecule type" value="Genomic_DNA"/>
</dbReference>
<evidence type="ECO:0000256" key="1">
    <source>
        <dbReference type="SAM" id="MobiDB-lite"/>
    </source>
</evidence>
<dbReference type="AlphaFoldDB" id="A0A1L9NZ61"/>
<dbReference type="Proteomes" id="UP000184514">
    <property type="component" value="Unassembled WGS sequence"/>
</dbReference>
<comment type="caution">
    <text evidence="2">The sequence shown here is derived from an EMBL/GenBank/DDBJ whole genome shotgun (WGS) entry which is preliminary data.</text>
</comment>
<proteinExistence type="predicted"/>
<gene>
    <name evidence="2" type="ORF">PFRI_13130</name>
</gene>
<evidence type="ECO:0000313" key="2">
    <source>
        <dbReference type="EMBL" id="OJI94492.1"/>
    </source>
</evidence>
<evidence type="ECO:0000313" key="3">
    <source>
        <dbReference type="Proteomes" id="UP000184514"/>
    </source>
</evidence>
<name>A0A1L9NZ61_9RHOB</name>
<feature type="region of interest" description="Disordered" evidence="1">
    <location>
        <begin position="1"/>
        <end position="30"/>
    </location>
</feature>
<organism evidence="2 3">
    <name type="scientific">Planktotalea frisia</name>
    <dbReference type="NCBI Taxonomy" id="696762"/>
    <lineage>
        <taxon>Bacteria</taxon>
        <taxon>Pseudomonadati</taxon>
        <taxon>Pseudomonadota</taxon>
        <taxon>Alphaproteobacteria</taxon>
        <taxon>Rhodobacterales</taxon>
        <taxon>Paracoccaceae</taxon>
        <taxon>Planktotalea</taxon>
    </lineage>
</organism>
<keyword evidence="3" id="KW-1185">Reference proteome</keyword>
<accession>A0A1L9NZ61</accession>
<reference evidence="2 3" key="1">
    <citation type="submission" date="2016-10" db="EMBL/GenBank/DDBJ databases">
        <title>Genome sequence of Planktotalea frisia SH6-1.</title>
        <authorList>
            <person name="Poehlein A."/>
            <person name="Bakenhus I."/>
            <person name="Voget S."/>
            <person name="Brinkhoff T."/>
            <person name="Simon M."/>
        </authorList>
    </citation>
    <scope>NUCLEOTIDE SEQUENCE [LARGE SCALE GENOMIC DNA]</scope>
    <source>
        <strain evidence="2 3">SH6-1</strain>
    </source>
</reference>